<keyword evidence="8" id="KW-1185">Reference proteome</keyword>
<sequence length="299" mass="32984">MQDEQLRTLVAVADEGTFEAAARRLMITPSAVSQRIRALEISVGAVVVQRSSPVRPTEAGQVLLRLGRQRMALEDEALAELGLREGGVDDLAIAVNADSLATWFEEVLRVAAEWQDVALRLRVEDQAHSSSLLRAGSVVAAITSDPVAVQGCSVIQLGTMRYLPLCTPQLRERHRRGRKVDLGSMPMVRFNERDDLQDELLRVRDMHATGALHEVPSSESFAAAVAAGLGWGMLPVAQARRRIDEGELVRVVREHVADVPLYWQAWRLRTESLQRLSDAVAQASRRALSHVRPSVRVEG</sequence>
<name>A0ABW2AI66_9MICO</name>
<evidence type="ECO:0000256" key="3">
    <source>
        <dbReference type="ARBA" id="ARBA00023125"/>
    </source>
</evidence>
<dbReference type="InterPro" id="IPR017685">
    <property type="entry name" value="ArgP"/>
</dbReference>
<dbReference type="Proteomes" id="UP001596298">
    <property type="component" value="Unassembled WGS sequence"/>
</dbReference>
<evidence type="ECO:0000256" key="2">
    <source>
        <dbReference type="ARBA" id="ARBA00023015"/>
    </source>
</evidence>
<keyword evidence="2" id="KW-0805">Transcription regulation</keyword>
<protein>
    <submittedName>
        <fullName evidence="7">LysR family transcriptional regulator ArgP</fullName>
    </submittedName>
</protein>
<keyword evidence="4" id="KW-0010">Activator</keyword>
<gene>
    <name evidence="7" type="ORF">ACFQDH_14230</name>
</gene>
<evidence type="ECO:0000313" key="8">
    <source>
        <dbReference type="Proteomes" id="UP001596298"/>
    </source>
</evidence>
<keyword evidence="3" id="KW-0238">DNA-binding</keyword>
<evidence type="ECO:0000259" key="6">
    <source>
        <dbReference type="PROSITE" id="PS50931"/>
    </source>
</evidence>
<keyword evidence="5" id="KW-0804">Transcription</keyword>
<dbReference type="InterPro" id="IPR050176">
    <property type="entry name" value="LTTR"/>
</dbReference>
<dbReference type="PANTHER" id="PTHR30579:SF2">
    <property type="entry name" value="HTH-TYPE TRANSCRIPTIONAL REGULATOR ARGP"/>
    <property type="match status" value="1"/>
</dbReference>
<reference evidence="8" key="1">
    <citation type="journal article" date="2019" name="Int. J. Syst. Evol. Microbiol.">
        <title>The Global Catalogue of Microorganisms (GCM) 10K type strain sequencing project: providing services to taxonomists for standard genome sequencing and annotation.</title>
        <authorList>
            <consortium name="The Broad Institute Genomics Platform"/>
            <consortium name="The Broad Institute Genome Sequencing Center for Infectious Disease"/>
            <person name="Wu L."/>
            <person name="Ma J."/>
        </authorList>
    </citation>
    <scope>NUCLEOTIDE SEQUENCE [LARGE SCALE GENOMIC DNA]</scope>
    <source>
        <strain evidence="8">CCUG 58127</strain>
    </source>
</reference>
<dbReference type="NCBIfam" id="NF002964">
    <property type="entry name" value="PRK03635.1"/>
    <property type="match status" value="1"/>
</dbReference>
<evidence type="ECO:0000313" key="7">
    <source>
        <dbReference type="EMBL" id="MFC6706380.1"/>
    </source>
</evidence>
<dbReference type="SUPFAM" id="SSF46785">
    <property type="entry name" value="Winged helix' DNA-binding domain"/>
    <property type="match status" value="1"/>
</dbReference>
<dbReference type="InterPro" id="IPR000847">
    <property type="entry name" value="LysR_HTH_N"/>
</dbReference>
<dbReference type="PROSITE" id="PS50931">
    <property type="entry name" value="HTH_LYSR"/>
    <property type="match status" value="1"/>
</dbReference>
<organism evidence="7 8">
    <name type="scientific">Flexivirga alba</name>
    <dbReference type="NCBI Taxonomy" id="702742"/>
    <lineage>
        <taxon>Bacteria</taxon>
        <taxon>Bacillati</taxon>
        <taxon>Actinomycetota</taxon>
        <taxon>Actinomycetes</taxon>
        <taxon>Micrococcales</taxon>
        <taxon>Dermacoccaceae</taxon>
        <taxon>Flexivirga</taxon>
    </lineage>
</organism>
<comment type="similarity">
    <text evidence="1">Belongs to the LysR transcriptional regulatory family.</text>
</comment>
<evidence type="ECO:0000256" key="4">
    <source>
        <dbReference type="ARBA" id="ARBA00023159"/>
    </source>
</evidence>
<dbReference type="RefSeq" id="WP_382402380.1">
    <property type="nucleotide sequence ID" value="NZ_JBHSWH010000001.1"/>
</dbReference>
<dbReference type="NCBIfam" id="TIGR03298">
    <property type="entry name" value="argP"/>
    <property type="match status" value="1"/>
</dbReference>
<comment type="caution">
    <text evidence="7">The sequence shown here is derived from an EMBL/GenBank/DDBJ whole genome shotgun (WGS) entry which is preliminary data.</text>
</comment>
<dbReference type="Pfam" id="PF00126">
    <property type="entry name" value="HTH_1"/>
    <property type="match status" value="1"/>
</dbReference>
<dbReference type="EMBL" id="JBHSWH010000001">
    <property type="protein sequence ID" value="MFC6706380.1"/>
    <property type="molecule type" value="Genomic_DNA"/>
</dbReference>
<proteinExistence type="inferred from homology"/>
<dbReference type="InterPro" id="IPR036388">
    <property type="entry name" value="WH-like_DNA-bd_sf"/>
</dbReference>
<feature type="domain" description="HTH lysR-type" evidence="6">
    <location>
        <begin position="1"/>
        <end position="57"/>
    </location>
</feature>
<dbReference type="Pfam" id="PF03466">
    <property type="entry name" value="LysR_substrate"/>
    <property type="match status" value="1"/>
</dbReference>
<dbReference type="PANTHER" id="PTHR30579">
    <property type="entry name" value="TRANSCRIPTIONAL REGULATOR"/>
    <property type="match status" value="1"/>
</dbReference>
<accession>A0ABW2AI66</accession>
<dbReference type="Gene3D" id="3.40.190.290">
    <property type="match status" value="1"/>
</dbReference>
<evidence type="ECO:0000256" key="5">
    <source>
        <dbReference type="ARBA" id="ARBA00023163"/>
    </source>
</evidence>
<dbReference type="InterPro" id="IPR036390">
    <property type="entry name" value="WH_DNA-bd_sf"/>
</dbReference>
<dbReference type="SUPFAM" id="SSF53850">
    <property type="entry name" value="Periplasmic binding protein-like II"/>
    <property type="match status" value="1"/>
</dbReference>
<dbReference type="Gene3D" id="1.10.10.10">
    <property type="entry name" value="Winged helix-like DNA-binding domain superfamily/Winged helix DNA-binding domain"/>
    <property type="match status" value="1"/>
</dbReference>
<dbReference type="InterPro" id="IPR005119">
    <property type="entry name" value="LysR_subst-bd"/>
</dbReference>
<evidence type="ECO:0000256" key="1">
    <source>
        <dbReference type="ARBA" id="ARBA00009437"/>
    </source>
</evidence>